<comment type="caution">
    <text evidence="8">The sequence shown here is derived from an EMBL/GenBank/DDBJ whole genome shotgun (WGS) entry which is preliminary data.</text>
</comment>
<protein>
    <recommendedName>
        <fullName evidence="4">Outer membrane protein assembly factor BamD</fullName>
    </recommendedName>
</protein>
<accession>A0ABT3QBG8</accession>
<dbReference type="Pfam" id="PF13525">
    <property type="entry name" value="YfiO"/>
    <property type="match status" value="1"/>
</dbReference>
<keyword evidence="4" id="KW-0449">Lipoprotein</keyword>
<gene>
    <name evidence="4" type="primary">bamD</name>
    <name evidence="8" type="ORF">OQ497_01400</name>
</gene>
<organism evidence="8 9">
    <name type="scientific">Acetobacter thailandicus</name>
    <dbReference type="NCBI Taxonomy" id="1502842"/>
    <lineage>
        <taxon>Bacteria</taxon>
        <taxon>Pseudomonadati</taxon>
        <taxon>Pseudomonadota</taxon>
        <taxon>Alphaproteobacteria</taxon>
        <taxon>Acetobacterales</taxon>
        <taxon>Acetobacteraceae</taxon>
        <taxon>Acetobacter</taxon>
    </lineage>
</organism>
<dbReference type="InterPro" id="IPR011990">
    <property type="entry name" value="TPR-like_helical_dom_sf"/>
</dbReference>
<evidence type="ECO:0000313" key="9">
    <source>
        <dbReference type="Proteomes" id="UP001301152"/>
    </source>
</evidence>
<sequence length="313" mass="35190">MKALHFRGHISRILSATVLLSLSGCSLFKEGTPQIPKLASAETLYNNGIDALRTRRYTLAAAEFEVLQQNYPYSGYVANAQLMEGYAYYLKGQYPEAVQQLNRFISLHPTSSDEAYAYYLRALCFYEQIADVQRDQQGTVEAMEALGEVITRFPQSKYAQDAELKVDLCRDHLAGKEMLIGRFYQRERNYEAAINRYQHVVQDFQTTNHVPEALERMVEVYLDLGLTDQARKSGIVLGYNYPGSKWYRFAYDDLKRYKLLSGNFPAPGKAVTAQASQPVAPDKKTSSPTDAGHAPAPHAMTQPQAQSAPAPQH</sequence>
<evidence type="ECO:0000313" key="8">
    <source>
        <dbReference type="EMBL" id="MCX2562625.1"/>
    </source>
</evidence>
<feature type="repeat" description="TPR" evidence="5">
    <location>
        <begin position="78"/>
        <end position="111"/>
    </location>
</feature>
<dbReference type="CDD" id="cd15830">
    <property type="entry name" value="BamD"/>
    <property type="match status" value="1"/>
</dbReference>
<evidence type="ECO:0000259" key="7">
    <source>
        <dbReference type="Pfam" id="PF13525"/>
    </source>
</evidence>
<evidence type="ECO:0000256" key="5">
    <source>
        <dbReference type="PROSITE-ProRule" id="PRU00339"/>
    </source>
</evidence>
<comment type="similarity">
    <text evidence="4">Belongs to the BamD family.</text>
</comment>
<dbReference type="SUPFAM" id="SSF48452">
    <property type="entry name" value="TPR-like"/>
    <property type="match status" value="1"/>
</dbReference>
<dbReference type="Proteomes" id="UP001301152">
    <property type="component" value="Unassembled WGS sequence"/>
</dbReference>
<evidence type="ECO:0000256" key="4">
    <source>
        <dbReference type="HAMAP-Rule" id="MF_00922"/>
    </source>
</evidence>
<dbReference type="EMBL" id="JAPIUZ010000001">
    <property type="protein sequence ID" value="MCX2562625.1"/>
    <property type="molecule type" value="Genomic_DNA"/>
</dbReference>
<dbReference type="Gene3D" id="1.25.40.10">
    <property type="entry name" value="Tetratricopeptide repeat domain"/>
    <property type="match status" value="1"/>
</dbReference>
<keyword evidence="9" id="KW-1185">Reference proteome</keyword>
<keyword evidence="3 4" id="KW-0998">Cell outer membrane</keyword>
<dbReference type="PANTHER" id="PTHR37423">
    <property type="entry name" value="SOLUBLE LYTIC MUREIN TRANSGLYCOSYLASE-RELATED"/>
    <property type="match status" value="1"/>
</dbReference>
<keyword evidence="1 4" id="KW-0732">Signal</keyword>
<dbReference type="PROSITE" id="PS50005">
    <property type="entry name" value="TPR"/>
    <property type="match status" value="1"/>
</dbReference>
<feature type="compositionally biased region" description="Low complexity" evidence="6">
    <location>
        <begin position="302"/>
        <end position="313"/>
    </location>
</feature>
<name>A0ABT3QBG8_9PROT</name>
<dbReference type="NCBIfam" id="TIGR03302">
    <property type="entry name" value="OM_YfiO"/>
    <property type="match status" value="1"/>
</dbReference>
<feature type="domain" description="Outer membrane lipoprotein BamD-like" evidence="7">
    <location>
        <begin position="40"/>
        <end position="233"/>
    </location>
</feature>
<comment type="subunit">
    <text evidence="4">Part of the Bam complex.</text>
</comment>
<keyword evidence="5" id="KW-0802">TPR repeat</keyword>
<dbReference type="InterPro" id="IPR019734">
    <property type="entry name" value="TPR_rpt"/>
</dbReference>
<keyword evidence="2 4" id="KW-0472">Membrane</keyword>
<feature type="region of interest" description="Disordered" evidence="6">
    <location>
        <begin position="269"/>
        <end position="313"/>
    </location>
</feature>
<evidence type="ECO:0000256" key="2">
    <source>
        <dbReference type="ARBA" id="ARBA00023136"/>
    </source>
</evidence>
<evidence type="ECO:0000256" key="1">
    <source>
        <dbReference type="ARBA" id="ARBA00022729"/>
    </source>
</evidence>
<proteinExistence type="inferred from homology"/>
<dbReference type="InterPro" id="IPR039565">
    <property type="entry name" value="BamD-like"/>
</dbReference>
<evidence type="ECO:0000256" key="3">
    <source>
        <dbReference type="ARBA" id="ARBA00023237"/>
    </source>
</evidence>
<comment type="function">
    <text evidence="4">Part of the outer membrane protein assembly complex, which is involved in assembly and insertion of beta-barrel proteins into the outer membrane.</text>
</comment>
<reference evidence="8 9" key="1">
    <citation type="submission" date="2022-11" db="EMBL/GenBank/DDBJ databases">
        <title>Genome sequencing of Acetobacter type strain.</title>
        <authorList>
            <person name="Heo J."/>
            <person name="Lee D."/>
            <person name="Han B.-H."/>
            <person name="Hong S.-B."/>
            <person name="Kwon S.-W."/>
        </authorList>
    </citation>
    <scope>NUCLEOTIDE SEQUENCE [LARGE SCALE GENOMIC DNA]</scope>
    <source>
        <strain evidence="8 9">KACC 21253</strain>
    </source>
</reference>
<dbReference type="PROSITE" id="PS51257">
    <property type="entry name" value="PROKAR_LIPOPROTEIN"/>
    <property type="match status" value="1"/>
</dbReference>
<dbReference type="InterPro" id="IPR017689">
    <property type="entry name" value="BamD"/>
</dbReference>
<dbReference type="PANTHER" id="PTHR37423:SF6">
    <property type="entry name" value="CELL DIVISION COORDINATOR CPOB"/>
    <property type="match status" value="1"/>
</dbReference>
<dbReference type="HAMAP" id="MF_00922">
    <property type="entry name" value="OM_assembly_BamD"/>
    <property type="match status" value="1"/>
</dbReference>
<comment type="subcellular location">
    <subcellularLocation>
        <location evidence="4">Cell outer membrane</location>
        <topology evidence="4">Lipid-anchor</topology>
    </subcellularLocation>
</comment>
<keyword evidence="4" id="KW-0564">Palmitate</keyword>
<evidence type="ECO:0000256" key="6">
    <source>
        <dbReference type="SAM" id="MobiDB-lite"/>
    </source>
</evidence>